<proteinExistence type="predicted"/>
<gene>
    <name evidence="1" type="ORF">CesoFtcFv8_013663</name>
</gene>
<dbReference type="AlphaFoldDB" id="A0AAN8BS00"/>
<dbReference type="Proteomes" id="UP001335648">
    <property type="component" value="Unassembled WGS sequence"/>
</dbReference>
<organism evidence="1 2">
    <name type="scientific">Champsocephalus esox</name>
    <name type="common">pike icefish</name>
    <dbReference type="NCBI Taxonomy" id="159716"/>
    <lineage>
        <taxon>Eukaryota</taxon>
        <taxon>Metazoa</taxon>
        <taxon>Chordata</taxon>
        <taxon>Craniata</taxon>
        <taxon>Vertebrata</taxon>
        <taxon>Euteleostomi</taxon>
        <taxon>Actinopterygii</taxon>
        <taxon>Neopterygii</taxon>
        <taxon>Teleostei</taxon>
        <taxon>Neoteleostei</taxon>
        <taxon>Acanthomorphata</taxon>
        <taxon>Eupercaria</taxon>
        <taxon>Perciformes</taxon>
        <taxon>Notothenioidei</taxon>
        <taxon>Channichthyidae</taxon>
        <taxon>Champsocephalus</taxon>
    </lineage>
</organism>
<sequence length="70" mass="7684">MLSGGSWCSSVRFVAHTARAFCSPVLSVHGGDKHYYAERRTVLSVTLLLAFFSHPHPLSSRGGARVIVWL</sequence>
<dbReference type="EMBL" id="JAULUE010002056">
    <property type="protein sequence ID" value="KAK5890099.1"/>
    <property type="molecule type" value="Genomic_DNA"/>
</dbReference>
<accession>A0AAN8BS00</accession>
<reference evidence="1 2" key="1">
    <citation type="journal article" date="2023" name="Mol. Biol. Evol.">
        <title>Genomics of Secondarily Temperate Adaptation in the Only Non-Antarctic Icefish.</title>
        <authorList>
            <person name="Rivera-Colon A.G."/>
            <person name="Rayamajhi N."/>
            <person name="Minhas B.F."/>
            <person name="Madrigal G."/>
            <person name="Bilyk K.T."/>
            <person name="Yoon V."/>
            <person name="Hune M."/>
            <person name="Gregory S."/>
            <person name="Cheng C.H.C."/>
            <person name="Catchen J.M."/>
        </authorList>
    </citation>
    <scope>NUCLEOTIDE SEQUENCE [LARGE SCALE GENOMIC DNA]</scope>
    <source>
        <strain evidence="1">JC2023a</strain>
    </source>
</reference>
<name>A0AAN8BS00_9TELE</name>
<evidence type="ECO:0000313" key="1">
    <source>
        <dbReference type="EMBL" id="KAK5890099.1"/>
    </source>
</evidence>
<comment type="caution">
    <text evidence="1">The sequence shown here is derived from an EMBL/GenBank/DDBJ whole genome shotgun (WGS) entry which is preliminary data.</text>
</comment>
<evidence type="ECO:0000313" key="2">
    <source>
        <dbReference type="Proteomes" id="UP001335648"/>
    </source>
</evidence>
<protein>
    <submittedName>
        <fullName evidence="1">Uncharacterized protein</fullName>
    </submittedName>
</protein>
<keyword evidence="2" id="KW-1185">Reference proteome</keyword>